<dbReference type="InterPro" id="IPR002941">
    <property type="entry name" value="DNA_methylase_N4/N6"/>
</dbReference>
<dbReference type="InterPro" id="IPR029063">
    <property type="entry name" value="SAM-dependent_MTases_sf"/>
</dbReference>
<proteinExistence type="inferred from homology"/>
<evidence type="ECO:0000256" key="2">
    <source>
        <dbReference type="ARBA" id="ARBA00022603"/>
    </source>
</evidence>
<evidence type="ECO:0000256" key="5">
    <source>
        <dbReference type="ARBA" id="ARBA00022747"/>
    </source>
</evidence>
<comment type="similarity">
    <text evidence="1">Belongs to the N(4)/N(6)-methyltransferase family. N(4) subfamily.</text>
</comment>
<evidence type="ECO:0000313" key="11">
    <source>
        <dbReference type="Proteomes" id="UP000271624"/>
    </source>
</evidence>
<keyword evidence="11" id="KW-1185">Reference proteome</keyword>
<dbReference type="Proteomes" id="UP000271624">
    <property type="component" value="Unassembled WGS sequence"/>
</dbReference>
<dbReference type="Gene3D" id="3.40.50.150">
    <property type="entry name" value="Vaccinia Virus protein VP39"/>
    <property type="match status" value="1"/>
</dbReference>
<dbReference type="GO" id="GO:0015667">
    <property type="term" value="F:site-specific DNA-methyltransferase (cytosine-N4-specific) activity"/>
    <property type="evidence" value="ECO:0007669"/>
    <property type="project" value="UniProtKB-EC"/>
</dbReference>
<dbReference type="RefSeq" id="WP_233787786.1">
    <property type="nucleotide sequence ID" value="NZ_RSCL01000021.1"/>
</dbReference>
<reference evidence="10" key="1">
    <citation type="submission" date="2018-12" db="EMBL/GenBank/DDBJ databases">
        <authorList>
            <person name="Will S."/>
            <person name="Neumann-Schaal M."/>
            <person name="Henke P."/>
        </authorList>
    </citation>
    <scope>NUCLEOTIDE SEQUENCE</scope>
    <source>
        <strain evidence="10">PCC 7102</strain>
    </source>
</reference>
<keyword evidence="3 10" id="KW-0808">Transferase</keyword>
<keyword evidence="5" id="KW-0680">Restriction system</keyword>
<evidence type="ECO:0000256" key="8">
    <source>
        <dbReference type="RuleBase" id="RU362026"/>
    </source>
</evidence>
<dbReference type="PROSITE" id="PS00093">
    <property type="entry name" value="N4_MTASE"/>
    <property type="match status" value="1"/>
</dbReference>
<dbReference type="PRINTS" id="PR00508">
    <property type="entry name" value="S21N4MTFRASE"/>
</dbReference>
<keyword evidence="2 10" id="KW-0489">Methyltransferase</keyword>
<dbReference type="GO" id="GO:0008170">
    <property type="term" value="F:N-methyltransferase activity"/>
    <property type="evidence" value="ECO:0007669"/>
    <property type="project" value="InterPro"/>
</dbReference>
<reference evidence="10" key="2">
    <citation type="journal article" date="2019" name="Genome Biol. Evol.">
        <title>Day and night: Metabolic profiles and evolutionary relationships of six axenic non-marine cyanobacteria.</title>
        <authorList>
            <person name="Will S.E."/>
            <person name="Henke P."/>
            <person name="Boedeker C."/>
            <person name="Huang S."/>
            <person name="Brinkmann H."/>
            <person name="Rohde M."/>
            <person name="Jarek M."/>
            <person name="Friedl T."/>
            <person name="Seufert S."/>
            <person name="Schumacher M."/>
            <person name="Overmann J."/>
            <person name="Neumann-Schaal M."/>
            <person name="Petersen J."/>
        </authorList>
    </citation>
    <scope>NUCLEOTIDE SEQUENCE [LARGE SCALE GENOMIC DNA]</scope>
    <source>
        <strain evidence="10">PCC 7102</strain>
    </source>
</reference>
<organism evidence="10 11">
    <name type="scientific">Dulcicalothrix desertica PCC 7102</name>
    <dbReference type="NCBI Taxonomy" id="232991"/>
    <lineage>
        <taxon>Bacteria</taxon>
        <taxon>Bacillati</taxon>
        <taxon>Cyanobacteriota</taxon>
        <taxon>Cyanophyceae</taxon>
        <taxon>Nostocales</taxon>
        <taxon>Calotrichaceae</taxon>
        <taxon>Dulcicalothrix</taxon>
    </lineage>
</organism>
<dbReference type="EMBL" id="RSCL01000021">
    <property type="protein sequence ID" value="RUT01082.1"/>
    <property type="molecule type" value="Genomic_DNA"/>
</dbReference>
<dbReference type="GO" id="GO:0032259">
    <property type="term" value="P:methylation"/>
    <property type="evidence" value="ECO:0007669"/>
    <property type="project" value="UniProtKB-KW"/>
</dbReference>
<dbReference type="AlphaFoldDB" id="A0A3S1CZZ8"/>
<evidence type="ECO:0000256" key="4">
    <source>
        <dbReference type="ARBA" id="ARBA00022691"/>
    </source>
</evidence>
<accession>A0A3S1CZZ8</accession>
<evidence type="ECO:0000259" key="9">
    <source>
        <dbReference type="Pfam" id="PF01555"/>
    </source>
</evidence>
<evidence type="ECO:0000313" key="10">
    <source>
        <dbReference type="EMBL" id="RUT01082.1"/>
    </source>
</evidence>
<dbReference type="SUPFAM" id="SSF53335">
    <property type="entry name" value="S-adenosyl-L-methionine-dependent methyltransferases"/>
    <property type="match status" value="1"/>
</dbReference>
<dbReference type="GO" id="GO:0003677">
    <property type="term" value="F:DNA binding"/>
    <property type="evidence" value="ECO:0007669"/>
    <property type="project" value="UniProtKB-KW"/>
</dbReference>
<dbReference type="EC" id="2.1.1.-" evidence="8"/>
<evidence type="ECO:0000256" key="7">
    <source>
        <dbReference type="ARBA" id="ARBA00049120"/>
    </source>
</evidence>
<dbReference type="Pfam" id="PF01555">
    <property type="entry name" value="N6_N4_Mtase"/>
    <property type="match status" value="1"/>
</dbReference>
<evidence type="ECO:0000256" key="6">
    <source>
        <dbReference type="ARBA" id="ARBA00023125"/>
    </source>
</evidence>
<comment type="catalytic activity">
    <reaction evidence="7">
        <text>a 2'-deoxycytidine in DNA + S-adenosyl-L-methionine = an N(4)-methyl-2'-deoxycytidine in DNA + S-adenosyl-L-homocysteine + H(+)</text>
        <dbReference type="Rhea" id="RHEA:16857"/>
        <dbReference type="Rhea" id="RHEA-COMP:11369"/>
        <dbReference type="Rhea" id="RHEA-COMP:13674"/>
        <dbReference type="ChEBI" id="CHEBI:15378"/>
        <dbReference type="ChEBI" id="CHEBI:57856"/>
        <dbReference type="ChEBI" id="CHEBI:59789"/>
        <dbReference type="ChEBI" id="CHEBI:85452"/>
        <dbReference type="ChEBI" id="CHEBI:137933"/>
        <dbReference type="EC" id="2.1.1.113"/>
    </reaction>
</comment>
<dbReference type="GO" id="GO:0009307">
    <property type="term" value="P:DNA restriction-modification system"/>
    <property type="evidence" value="ECO:0007669"/>
    <property type="project" value="UniProtKB-KW"/>
</dbReference>
<keyword evidence="6" id="KW-0238">DNA-binding</keyword>
<protein>
    <recommendedName>
        <fullName evidence="8">Methyltransferase</fullName>
        <ecNumber evidence="8">2.1.1.-</ecNumber>
    </recommendedName>
</protein>
<keyword evidence="4" id="KW-0949">S-adenosyl-L-methionine</keyword>
<dbReference type="InterPro" id="IPR017985">
    <property type="entry name" value="MeTrfase_CN4_CS"/>
</dbReference>
<dbReference type="InterPro" id="IPR001091">
    <property type="entry name" value="RM_Methyltransferase"/>
</dbReference>
<name>A0A3S1CZZ8_9CYAN</name>
<sequence>MYLGDSLNLIQSIQDDSINLILTSPPFPLTRKKEYGNESAEKYIEWFLPFAHEFKRVLAENGSFVLDLGGAYLPGNPIRSIYQYELLVRLCKEVGFYLAQEFFHYNPARLPTPAEWVNIRRIRVKDSVNVVWWLSKTPNPRADNRKVLKPYSESMKNLLKNGYKAKLRPSGHDISTKFQKDNEGAIPPNLLEFANTESNTPYLKRCKQADIKPHPARYPSGFAEFFIKFLTSEGDIVLDPFAGSNTTGFVAETLRRQWLSFELNEDYIIGSQYRFDD</sequence>
<comment type="caution">
    <text evidence="10">The sequence shown here is derived from an EMBL/GenBank/DDBJ whole genome shotgun (WGS) entry which is preliminary data.</text>
</comment>
<evidence type="ECO:0000256" key="3">
    <source>
        <dbReference type="ARBA" id="ARBA00022679"/>
    </source>
</evidence>
<feature type="domain" description="DNA methylase N-4/N-6" evidence="9">
    <location>
        <begin position="18"/>
        <end position="268"/>
    </location>
</feature>
<gene>
    <name evidence="10" type="ORF">DSM106972_070880</name>
</gene>
<evidence type="ECO:0000256" key="1">
    <source>
        <dbReference type="ARBA" id="ARBA00010203"/>
    </source>
</evidence>